<dbReference type="Pfam" id="PF18029">
    <property type="entry name" value="Glyoxalase_6"/>
    <property type="match status" value="1"/>
</dbReference>
<gene>
    <name evidence="2" type="ORF">PU560_07280</name>
</gene>
<evidence type="ECO:0000313" key="2">
    <source>
        <dbReference type="EMBL" id="MDD9206271.1"/>
    </source>
</evidence>
<sequence>MPPLGRSVAAQINLDELESIPLNLERGAIGRPDAADLQREVERLMSLGAWRVAWDYPPDPDFIVLSDPDGNVFCVVDGARYTATHS</sequence>
<keyword evidence="3" id="KW-1185">Reference proteome</keyword>
<evidence type="ECO:0000313" key="3">
    <source>
        <dbReference type="Proteomes" id="UP001165561"/>
    </source>
</evidence>
<reference evidence="2" key="1">
    <citation type="submission" date="2023-02" db="EMBL/GenBank/DDBJ databases">
        <title>Georgenia sp.10Sc9-8, isolated from a soil sample collected from the Taklamakan desert.</title>
        <authorList>
            <person name="Liu S."/>
        </authorList>
    </citation>
    <scope>NUCLEOTIDE SEQUENCE</scope>
    <source>
        <strain evidence="2">10Sc9-8</strain>
    </source>
</reference>
<name>A0ABT5TW39_9MICO</name>
<dbReference type="Proteomes" id="UP001165561">
    <property type="component" value="Unassembled WGS sequence"/>
</dbReference>
<dbReference type="InterPro" id="IPR041581">
    <property type="entry name" value="Glyoxalase_6"/>
</dbReference>
<organism evidence="2 3">
    <name type="scientific">Georgenia halotolerans</name>
    <dbReference type="NCBI Taxonomy" id="3028317"/>
    <lineage>
        <taxon>Bacteria</taxon>
        <taxon>Bacillati</taxon>
        <taxon>Actinomycetota</taxon>
        <taxon>Actinomycetes</taxon>
        <taxon>Micrococcales</taxon>
        <taxon>Bogoriellaceae</taxon>
        <taxon>Georgenia</taxon>
    </lineage>
</organism>
<dbReference type="SUPFAM" id="SSF54593">
    <property type="entry name" value="Glyoxalase/Bleomycin resistance protein/Dihydroxybiphenyl dioxygenase"/>
    <property type="match status" value="1"/>
</dbReference>
<evidence type="ECO:0000259" key="1">
    <source>
        <dbReference type="Pfam" id="PF18029"/>
    </source>
</evidence>
<feature type="domain" description="Glyoxalase-like" evidence="1">
    <location>
        <begin position="34"/>
        <end position="76"/>
    </location>
</feature>
<comment type="caution">
    <text evidence="2">The sequence shown here is derived from an EMBL/GenBank/DDBJ whole genome shotgun (WGS) entry which is preliminary data.</text>
</comment>
<dbReference type="Gene3D" id="3.10.180.10">
    <property type="entry name" value="2,3-Dihydroxybiphenyl 1,2-Dioxygenase, domain 1"/>
    <property type="match status" value="1"/>
</dbReference>
<protein>
    <submittedName>
        <fullName evidence="2">VOC family protein</fullName>
    </submittedName>
</protein>
<dbReference type="EMBL" id="JARACI010000833">
    <property type="protein sequence ID" value="MDD9206271.1"/>
    <property type="molecule type" value="Genomic_DNA"/>
</dbReference>
<accession>A0ABT5TW39</accession>
<proteinExistence type="predicted"/>
<dbReference type="InterPro" id="IPR029068">
    <property type="entry name" value="Glyas_Bleomycin-R_OHBP_Dase"/>
</dbReference>